<evidence type="ECO:0000313" key="1">
    <source>
        <dbReference type="EMBL" id="MBK1866712.1"/>
    </source>
</evidence>
<reference evidence="1" key="1">
    <citation type="submission" date="2021-01" db="EMBL/GenBank/DDBJ databases">
        <authorList>
            <person name="Sun Q."/>
        </authorList>
    </citation>
    <scope>NUCLEOTIDE SEQUENCE</scope>
    <source>
        <strain evidence="1">YIM B02566</strain>
    </source>
</reference>
<dbReference type="EMBL" id="JAENHL010000006">
    <property type="protein sequence ID" value="MBK1866712.1"/>
    <property type="molecule type" value="Genomic_DNA"/>
</dbReference>
<proteinExistence type="predicted"/>
<keyword evidence="2" id="KW-1185">Reference proteome</keyword>
<protein>
    <submittedName>
        <fullName evidence="1">Glutathione S-transferase family protein</fullName>
    </submittedName>
</protein>
<name>A0ACC5R238_9HYPH</name>
<dbReference type="Proteomes" id="UP000616151">
    <property type="component" value="Unassembled WGS sequence"/>
</dbReference>
<organism evidence="1 2">
    <name type="scientific">Taklimakanibacter albus</name>
    <dbReference type="NCBI Taxonomy" id="2800327"/>
    <lineage>
        <taxon>Bacteria</taxon>
        <taxon>Pseudomonadati</taxon>
        <taxon>Pseudomonadota</taxon>
        <taxon>Alphaproteobacteria</taxon>
        <taxon>Hyphomicrobiales</taxon>
        <taxon>Aestuariivirgaceae</taxon>
        <taxon>Taklimakanibacter</taxon>
    </lineage>
</organism>
<comment type="caution">
    <text evidence="1">The sequence shown here is derived from an EMBL/GenBank/DDBJ whole genome shotgun (WGS) entry which is preliminary data.</text>
</comment>
<gene>
    <name evidence="1" type="ORF">JHL16_10135</name>
</gene>
<accession>A0ACC5R238</accession>
<evidence type="ECO:0000313" key="2">
    <source>
        <dbReference type="Proteomes" id="UP000616151"/>
    </source>
</evidence>
<sequence>MAKLHLVIGNKNYSSWSLRPFMALSMAHIPFEESIIPLQRPDTKRRIREHSGAGKVPVLKHGKLTVWESIAILEYLAEMFPDRRLWPDGKAARAAARSMANEMHCGFAALRNACPMNLKRPRKAISLSEEVKADIARIDGLWRDCRKSYGKKGRFLFGAFGNADAMYAPVVTRFDTYDIKVSPESRAYMDAVLATPAFQNWKKAALQEKWVLDDVEVA</sequence>